<keyword evidence="1" id="KW-0472">Membrane</keyword>
<accession>A0A371ASP9</accession>
<feature type="transmembrane region" description="Helical" evidence="1">
    <location>
        <begin position="115"/>
        <end position="134"/>
    </location>
</feature>
<comment type="caution">
    <text evidence="2">The sequence shown here is derived from an EMBL/GenBank/DDBJ whole genome shotgun (WGS) entry which is preliminary data.</text>
</comment>
<feature type="transmembrane region" description="Helical" evidence="1">
    <location>
        <begin position="38"/>
        <end position="57"/>
    </location>
</feature>
<dbReference type="RefSeq" id="WP_115482900.1">
    <property type="nucleotide sequence ID" value="NZ_QRCT01000049.1"/>
</dbReference>
<keyword evidence="3" id="KW-1185">Reference proteome</keyword>
<feature type="transmembrane region" description="Helical" evidence="1">
    <location>
        <begin position="16"/>
        <end position="32"/>
    </location>
</feature>
<feature type="transmembrane region" description="Helical" evidence="1">
    <location>
        <begin position="143"/>
        <end position="162"/>
    </location>
</feature>
<keyword evidence="1" id="KW-1133">Transmembrane helix</keyword>
<sequence length="203" mass="22673">MIGLILKDIMNLKKQAKIYILLLAFYGFLAYSNKEMSMVTVMICLLNVMLSVTALAYDEKANWEKYALSMPITRKDLIMSKYCLGLLGLGFGVLVSIAFSLIIPGVNTKVNNLMILYASLAGLGALSILFPLLFKFGVEKGRLMMMLMFFLPTVGIVLFSKLNLPPPSIETIEIIKIGIPIFVILLFVISIIVSNIIYKKKEF</sequence>
<proteinExistence type="predicted"/>
<dbReference type="EMBL" id="QRCT01000049">
    <property type="protein sequence ID" value="RDU22490.1"/>
    <property type="molecule type" value="Genomic_DNA"/>
</dbReference>
<name>A0A371ASP9_9FIRM</name>
<keyword evidence="1" id="KW-0812">Transmembrane</keyword>
<evidence type="ECO:0000313" key="2">
    <source>
        <dbReference type="EMBL" id="RDU22490.1"/>
    </source>
</evidence>
<dbReference type="Proteomes" id="UP000255036">
    <property type="component" value="Unassembled WGS sequence"/>
</dbReference>
<organism evidence="2 3">
    <name type="scientific">Anaerosacchariphilus polymeriproducens</name>
    <dbReference type="NCBI Taxonomy" id="1812858"/>
    <lineage>
        <taxon>Bacteria</taxon>
        <taxon>Bacillati</taxon>
        <taxon>Bacillota</taxon>
        <taxon>Clostridia</taxon>
        <taxon>Lachnospirales</taxon>
        <taxon>Lachnospiraceae</taxon>
        <taxon>Anaerosacchariphilus</taxon>
    </lineage>
</organism>
<dbReference type="InterPro" id="IPR025699">
    <property type="entry name" value="ABC2_memb-like"/>
</dbReference>
<reference evidence="2 3" key="1">
    <citation type="submission" date="2018-07" db="EMBL/GenBank/DDBJ databases">
        <title>Anaerosacharophilus polymeroproducens gen. nov. sp. nov., an anaerobic bacterium isolated from salt field.</title>
        <authorList>
            <person name="Kim W."/>
            <person name="Yang S.-H."/>
            <person name="Oh J."/>
            <person name="Lee J.-H."/>
            <person name="Kwon K.K."/>
        </authorList>
    </citation>
    <scope>NUCLEOTIDE SEQUENCE [LARGE SCALE GENOMIC DNA]</scope>
    <source>
        <strain evidence="2 3">MCWD5</strain>
    </source>
</reference>
<dbReference type="Pfam" id="PF13346">
    <property type="entry name" value="ABC2_membrane_5"/>
    <property type="match status" value="1"/>
</dbReference>
<dbReference type="PANTHER" id="PTHR41309">
    <property type="entry name" value="MEMBRANE PROTEIN-RELATED"/>
    <property type="match status" value="1"/>
</dbReference>
<evidence type="ECO:0000256" key="1">
    <source>
        <dbReference type="SAM" id="Phobius"/>
    </source>
</evidence>
<evidence type="ECO:0000313" key="3">
    <source>
        <dbReference type="Proteomes" id="UP000255036"/>
    </source>
</evidence>
<dbReference type="PANTHER" id="PTHR41309:SF2">
    <property type="entry name" value="MEMBRANE PROTEIN"/>
    <property type="match status" value="1"/>
</dbReference>
<dbReference type="AlphaFoldDB" id="A0A371ASP9"/>
<gene>
    <name evidence="2" type="ORF">DWV06_14470</name>
</gene>
<feature type="transmembrane region" description="Helical" evidence="1">
    <location>
        <begin position="78"/>
        <end position="103"/>
    </location>
</feature>
<dbReference type="OrthoDB" id="1655186at2"/>
<protein>
    <submittedName>
        <fullName evidence="2">ABC-2 transporter permease</fullName>
    </submittedName>
</protein>
<feature type="transmembrane region" description="Helical" evidence="1">
    <location>
        <begin position="174"/>
        <end position="198"/>
    </location>
</feature>